<dbReference type="EMBL" id="QXEN01000027">
    <property type="protein sequence ID" value="RRF86450.1"/>
    <property type="molecule type" value="Genomic_DNA"/>
</dbReference>
<dbReference type="Pfam" id="PF01507">
    <property type="entry name" value="PAPS_reduct"/>
    <property type="match status" value="1"/>
</dbReference>
<organism evidence="5 6">
    <name type="scientific">Prevotella intermedia</name>
    <dbReference type="NCBI Taxonomy" id="28131"/>
    <lineage>
        <taxon>Bacteria</taxon>
        <taxon>Pseudomonadati</taxon>
        <taxon>Bacteroidota</taxon>
        <taxon>Bacteroidia</taxon>
        <taxon>Bacteroidales</taxon>
        <taxon>Prevotellaceae</taxon>
        <taxon>Prevotella</taxon>
    </lineage>
</organism>
<dbReference type="PROSITE" id="PS51379">
    <property type="entry name" value="4FE4S_FER_2"/>
    <property type="match status" value="1"/>
</dbReference>
<keyword evidence="3" id="KW-0411">Iron-sulfur</keyword>
<gene>
    <name evidence="5" type="ORF">D2S45_11275</name>
</gene>
<dbReference type="InterPro" id="IPR017900">
    <property type="entry name" value="4Fe4S_Fe_S_CS"/>
</dbReference>
<dbReference type="PANTHER" id="PTHR43196">
    <property type="entry name" value="SULFATE ADENYLYLTRANSFERASE SUBUNIT 2"/>
    <property type="match status" value="1"/>
</dbReference>
<dbReference type="GO" id="GO:0051536">
    <property type="term" value="F:iron-sulfur cluster binding"/>
    <property type="evidence" value="ECO:0007669"/>
    <property type="project" value="UniProtKB-KW"/>
</dbReference>
<protein>
    <submittedName>
        <fullName evidence="5">Phosphoadenosine phosphosulfate reductase</fullName>
    </submittedName>
</protein>
<dbReference type="Gene3D" id="3.30.70.20">
    <property type="match status" value="1"/>
</dbReference>
<accession>A0A3R7XK58</accession>
<dbReference type="InterPro" id="IPR050128">
    <property type="entry name" value="Sulfate_adenylyltrnsfr_sub2"/>
</dbReference>
<dbReference type="Pfam" id="PF00037">
    <property type="entry name" value="Fer4"/>
    <property type="match status" value="1"/>
</dbReference>
<evidence type="ECO:0000313" key="5">
    <source>
        <dbReference type="EMBL" id="RRF86450.1"/>
    </source>
</evidence>
<keyword evidence="2" id="KW-0408">Iron</keyword>
<keyword evidence="1" id="KW-0479">Metal-binding</keyword>
<dbReference type="PANTHER" id="PTHR43196:SF2">
    <property type="entry name" value="PHOSPHOADENOSINE PHOSPHOSULFATE REDUCTASE"/>
    <property type="match status" value="1"/>
</dbReference>
<dbReference type="SUPFAM" id="SSF52402">
    <property type="entry name" value="Adenine nucleotide alpha hydrolases-like"/>
    <property type="match status" value="1"/>
</dbReference>
<proteinExistence type="predicted"/>
<sequence>MFKITWDKETGGVRLSSKIVEGTLGVSPRPVFFEELDLLGLNRLPDGKAWEYPHCKDPLLWACNKQYYYHGDLVFEAKGANIYDSAKVELSPNAYGLVLEPVNVAEMLERNKDEMFLIESEALEFIRDTYVRYSSNKRLAQVAKANRLDYEALAEKAEKQSKTKMAIVKEDCDSFDIMPLDVANEQGKSTYATTQKIDCFLASFSGGKDSQVVLDLCTRAIPSQSFEVIYSDTGYELPPSLDLYKEIQDYYHQKFPDLKFSTTKNHESVLNYWDKIGTPSDKHRWCCSVMKTAPLYRSLKLEGNKQARVLTFDGVKAEESTRRAGYNRIGKGVKHDTVINARPILEWNATEIFIYLFKHSLHINPAYRMGMTRVGCLICPYSSEWNEMIVSKSFKHNLSPFINKLEANAKKGGIKDINDYIKDGGWKRRASGNLIEHKSFIEFKSITPDFKAEFTNPSIPILAYLFTIGPYSTTQGNHCVNGELKYKKEIYKFQIVEKGGKQHEYTFTMFNIADAVLIGLLKRVFYKATYCISCEACEVECPTGALSVYPSVTIDRKKCIHCHKCLTFHDKGCIVANSLTITTNYMMNKQQNIDRYKNFGLKTEWLEMYLLDLDNFWESGHGLNPTYQVPSLKNWLKDADIIDEKCKATELGKVLASLYTNRPDLVWQIVWINLTSKSFIASWYSKYVEVNSSFTTKLLEERIMEQYPTYKAKTVHNAVYQVQRLLKESPIGTSFEQFMPIDKQTFIRRSFNNVDVEAIAYSIYKYGEDHKVRSLRLSRMYEPTVDGGIVKEFAIEKSALELALRTLNSAKDRILIAELNLGLDNITLREDLDSVSALKVLLKDVL</sequence>
<dbReference type="SUPFAM" id="SSF54862">
    <property type="entry name" value="4Fe-4S ferredoxins"/>
    <property type="match status" value="1"/>
</dbReference>
<dbReference type="GO" id="GO:0003824">
    <property type="term" value="F:catalytic activity"/>
    <property type="evidence" value="ECO:0007669"/>
    <property type="project" value="InterPro"/>
</dbReference>
<dbReference type="InterPro" id="IPR014729">
    <property type="entry name" value="Rossmann-like_a/b/a_fold"/>
</dbReference>
<evidence type="ECO:0000256" key="3">
    <source>
        <dbReference type="ARBA" id="ARBA00023014"/>
    </source>
</evidence>
<evidence type="ECO:0000256" key="1">
    <source>
        <dbReference type="ARBA" id="ARBA00022723"/>
    </source>
</evidence>
<comment type="caution">
    <text evidence="5">The sequence shown here is derived from an EMBL/GenBank/DDBJ whole genome shotgun (WGS) entry which is preliminary data.</text>
</comment>
<dbReference type="PROSITE" id="PS00198">
    <property type="entry name" value="4FE4S_FER_1"/>
    <property type="match status" value="1"/>
</dbReference>
<dbReference type="RefSeq" id="WP_124140262.1">
    <property type="nucleotide sequence ID" value="NZ_QXEM01000020.1"/>
</dbReference>
<dbReference type="Proteomes" id="UP000283868">
    <property type="component" value="Unassembled WGS sequence"/>
</dbReference>
<evidence type="ECO:0000256" key="2">
    <source>
        <dbReference type="ARBA" id="ARBA00023004"/>
    </source>
</evidence>
<keyword evidence="6" id="KW-1185">Reference proteome</keyword>
<dbReference type="AlphaFoldDB" id="A0A3R7XK58"/>
<reference evidence="5 6" key="1">
    <citation type="submission" date="2018-08" db="EMBL/GenBank/DDBJ databases">
        <title>Comparative analysis of Prevotella intermedia strains.</title>
        <authorList>
            <person name="Moon J.-H."/>
            <person name="Lee J.-H."/>
        </authorList>
    </citation>
    <scope>NUCLEOTIDE SEQUENCE [LARGE SCALE GENOMIC DNA]</scope>
    <source>
        <strain evidence="5 6">ATCC 15033</strain>
    </source>
</reference>
<dbReference type="InterPro" id="IPR002500">
    <property type="entry name" value="PAPS_reduct_dom"/>
</dbReference>
<feature type="domain" description="4Fe-4S ferredoxin-type" evidence="4">
    <location>
        <begin position="522"/>
        <end position="551"/>
    </location>
</feature>
<dbReference type="GO" id="GO:0046872">
    <property type="term" value="F:metal ion binding"/>
    <property type="evidence" value="ECO:0007669"/>
    <property type="project" value="UniProtKB-KW"/>
</dbReference>
<dbReference type="Gene3D" id="3.40.50.620">
    <property type="entry name" value="HUPs"/>
    <property type="match status" value="1"/>
</dbReference>
<dbReference type="InterPro" id="IPR017896">
    <property type="entry name" value="4Fe4S_Fe-S-bd"/>
</dbReference>
<evidence type="ECO:0000259" key="4">
    <source>
        <dbReference type="PROSITE" id="PS51379"/>
    </source>
</evidence>
<evidence type="ECO:0000313" key="6">
    <source>
        <dbReference type="Proteomes" id="UP000283868"/>
    </source>
</evidence>
<name>A0A3R7XK58_PREIN</name>